<evidence type="ECO:0000313" key="2">
    <source>
        <dbReference type="Proteomes" id="UP000308600"/>
    </source>
</evidence>
<accession>A0ACD3B159</accession>
<keyword evidence="2" id="KW-1185">Reference proteome</keyword>
<dbReference type="Proteomes" id="UP000308600">
    <property type="component" value="Unassembled WGS sequence"/>
</dbReference>
<proteinExistence type="predicted"/>
<gene>
    <name evidence="1" type="ORF">BDN72DRAFT_793437</name>
</gene>
<sequence length="235" mass="26110">MEHQAKELAQFLLDKLEHTPPSARLLVGIAGIPASGKSTFAQILTDFVNATLIAQSTTPDRAILVGLDGWHLTRAELDAMPDPKLAHDRRGIHWTFDGPSYVAFVQSLRAPVASDTATITAPSFDHAIKDPTPDAVSISPSHRIVIIEGLYTFLSIEPWNQAGLLLDERWFIEVPFERAQSRLVKRHVLSNVAKDMDEAVWRAEENDMPNGKFLIANTLEPTRIIQSLDDPTLFN</sequence>
<reference evidence="1 2" key="1">
    <citation type="journal article" date="2019" name="Nat. Ecol. Evol.">
        <title>Megaphylogeny resolves global patterns of mushroom evolution.</title>
        <authorList>
            <person name="Varga T."/>
            <person name="Krizsan K."/>
            <person name="Foldi C."/>
            <person name="Dima B."/>
            <person name="Sanchez-Garcia M."/>
            <person name="Sanchez-Ramirez S."/>
            <person name="Szollosi G.J."/>
            <person name="Szarkandi J.G."/>
            <person name="Papp V."/>
            <person name="Albert L."/>
            <person name="Andreopoulos W."/>
            <person name="Angelini C."/>
            <person name="Antonin V."/>
            <person name="Barry K.W."/>
            <person name="Bougher N.L."/>
            <person name="Buchanan P."/>
            <person name="Buyck B."/>
            <person name="Bense V."/>
            <person name="Catcheside P."/>
            <person name="Chovatia M."/>
            <person name="Cooper J."/>
            <person name="Damon W."/>
            <person name="Desjardin D."/>
            <person name="Finy P."/>
            <person name="Geml J."/>
            <person name="Haridas S."/>
            <person name="Hughes K."/>
            <person name="Justo A."/>
            <person name="Karasinski D."/>
            <person name="Kautmanova I."/>
            <person name="Kiss B."/>
            <person name="Kocsube S."/>
            <person name="Kotiranta H."/>
            <person name="LaButti K.M."/>
            <person name="Lechner B.E."/>
            <person name="Liimatainen K."/>
            <person name="Lipzen A."/>
            <person name="Lukacs Z."/>
            <person name="Mihaltcheva S."/>
            <person name="Morgado L.N."/>
            <person name="Niskanen T."/>
            <person name="Noordeloos M.E."/>
            <person name="Ohm R.A."/>
            <person name="Ortiz-Santana B."/>
            <person name="Ovrebo C."/>
            <person name="Racz N."/>
            <person name="Riley R."/>
            <person name="Savchenko A."/>
            <person name="Shiryaev A."/>
            <person name="Soop K."/>
            <person name="Spirin V."/>
            <person name="Szebenyi C."/>
            <person name="Tomsovsky M."/>
            <person name="Tulloss R.E."/>
            <person name="Uehling J."/>
            <person name="Grigoriev I.V."/>
            <person name="Vagvolgyi C."/>
            <person name="Papp T."/>
            <person name="Martin F.M."/>
            <person name="Miettinen O."/>
            <person name="Hibbett D.S."/>
            <person name="Nagy L.G."/>
        </authorList>
    </citation>
    <scope>NUCLEOTIDE SEQUENCE [LARGE SCALE GENOMIC DNA]</scope>
    <source>
        <strain evidence="1 2">NL-1719</strain>
    </source>
</reference>
<organism evidence="1 2">
    <name type="scientific">Pluteus cervinus</name>
    <dbReference type="NCBI Taxonomy" id="181527"/>
    <lineage>
        <taxon>Eukaryota</taxon>
        <taxon>Fungi</taxon>
        <taxon>Dikarya</taxon>
        <taxon>Basidiomycota</taxon>
        <taxon>Agaricomycotina</taxon>
        <taxon>Agaricomycetes</taxon>
        <taxon>Agaricomycetidae</taxon>
        <taxon>Agaricales</taxon>
        <taxon>Pluteineae</taxon>
        <taxon>Pluteaceae</taxon>
        <taxon>Pluteus</taxon>
    </lineage>
</organism>
<evidence type="ECO:0000313" key="1">
    <source>
        <dbReference type="EMBL" id="TFK71703.1"/>
    </source>
</evidence>
<dbReference type="EMBL" id="ML208294">
    <property type="protein sequence ID" value="TFK71703.1"/>
    <property type="molecule type" value="Genomic_DNA"/>
</dbReference>
<keyword evidence="1" id="KW-0378">Hydrolase</keyword>
<name>A0ACD3B159_9AGAR</name>
<protein>
    <submittedName>
        <fullName evidence="1">P-loop containing nucleoside triphosphate hydrolase protein</fullName>
    </submittedName>
</protein>